<organism evidence="2 3">
    <name type="scientific">Aquimarina atlantica</name>
    <dbReference type="NCBI Taxonomy" id="1317122"/>
    <lineage>
        <taxon>Bacteria</taxon>
        <taxon>Pseudomonadati</taxon>
        <taxon>Bacteroidota</taxon>
        <taxon>Flavobacteriia</taxon>
        <taxon>Flavobacteriales</taxon>
        <taxon>Flavobacteriaceae</taxon>
        <taxon>Aquimarina</taxon>
    </lineage>
</organism>
<sequence length="159" mass="17677">MNWILKTIIIGVGATFAMDIWSFILSLFKIKSLDYSLLGRWVGYIPKGKFFHDKIFNSPSLKNELIIGWLSHYIIGISFAFLLVFVCSKDWLTNPTLQPAILIGLVTIVAPFFIMQPAFGLGIALSDIPNPATGRIKSLLAHTIFGIGLYLSATLLNKM</sequence>
<dbReference type="AlphaFoldDB" id="A0A023BV10"/>
<dbReference type="Proteomes" id="UP000023541">
    <property type="component" value="Unassembled WGS sequence"/>
</dbReference>
<feature type="transmembrane region" description="Helical" evidence="1">
    <location>
        <begin position="66"/>
        <end position="88"/>
    </location>
</feature>
<evidence type="ECO:0000256" key="1">
    <source>
        <dbReference type="SAM" id="Phobius"/>
    </source>
</evidence>
<dbReference type="RefSeq" id="WP_034242644.1">
    <property type="nucleotide sequence ID" value="NZ_AQRA01000005.1"/>
</dbReference>
<feature type="transmembrane region" description="Helical" evidence="1">
    <location>
        <begin position="139"/>
        <end position="156"/>
    </location>
</feature>
<feature type="transmembrane region" description="Helical" evidence="1">
    <location>
        <begin position="7"/>
        <end position="28"/>
    </location>
</feature>
<reference evidence="2 3" key="1">
    <citation type="submission" date="2014-04" db="EMBL/GenBank/DDBJ databases">
        <title>Aquimarina sp. 22II-S11-z7 Genome Sequencing.</title>
        <authorList>
            <person name="Lai Q."/>
        </authorList>
    </citation>
    <scope>NUCLEOTIDE SEQUENCE [LARGE SCALE GENOMIC DNA]</scope>
    <source>
        <strain evidence="2 3">22II-S11-z7</strain>
    </source>
</reference>
<dbReference type="Pfam" id="PF11158">
    <property type="entry name" value="DUF2938"/>
    <property type="match status" value="1"/>
</dbReference>
<dbReference type="EMBL" id="AQRA01000005">
    <property type="protein sequence ID" value="EZH73841.1"/>
    <property type="molecule type" value="Genomic_DNA"/>
</dbReference>
<gene>
    <name evidence="2" type="ORF">ATO12_18080</name>
</gene>
<proteinExistence type="predicted"/>
<protein>
    <recommendedName>
        <fullName evidence="4">DUF2938 domain-containing protein</fullName>
    </recommendedName>
</protein>
<dbReference type="InterPro" id="IPR021329">
    <property type="entry name" value="DUF2938"/>
</dbReference>
<keyword evidence="3" id="KW-1185">Reference proteome</keyword>
<name>A0A023BV10_9FLAO</name>
<evidence type="ECO:0000313" key="2">
    <source>
        <dbReference type="EMBL" id="EZH73841.1"/>
    </source>
</evidence>
<accession>A0A023BV10</accession>
<keyword evidence="1" id="KW-0472">Membrane</keyword>
<dbReference type="OrthoDB" id="9812539at2"/>
<keyword evidence="1" id="KW-1133">Transmembrane helix</keyword>
<keyword evidence="1" id="KW-0812">Transmembrane</keyword>
<evidence type="ECO:0000313" key="3">
    <source>
        <dbReference type="Proteomes" id="UP000023541"/>
    </source>
</evidence>
<feature type="transmembrane region" description="Helical" evidence="1">
    <location>
        <begin position="100"/>
        <end position="119"/>
    </location>
</feature>
<evidence type="ECO:0008006" key="4">
    <source>
        <dbReference type="Google" id="ProtNLM"/>
    </source>
</evidence>
<comment type="caution">
    <text evidence="2">The sequence shown here is derived from an EMBL/GenBank/DDBJ whole genome shotgun (WGS) entry which is preliminary data.</text>
</comment>
<dbReference type="eggNOG" id="ENOG5031TIF">
    <property type="taxonomic scope" value="Bacteria"/>
</dbReference>